<feature type="domain" description="EF-hand" evidence="3">
    <location>
        <begin position="77"/>
        <end position="112"/>
    </location>
</feature>
<feature type="chain" id="PRO_5044811944" description="EF-hand domain-containing protein" evidence="2">
    <location>
        <begin position="24"/>
        <end position="178"/>
    </location>
</feature>
<reference evidence="4 5" key="1">
    <citation type="submission" date="2024-10" db="EMBL/GenBank/DDBJ databases">
        <authorList>
            <person name="Kim D."/>
        </authorList>
    </citation>
    <scope>NUCLEOTIDE SEQUENCE [LARGE SCALE GENOMIC DNA]</scope>
    <source>
        <strain evidence="4">BH-2024</strain>
    </source>
</reference>
<evidence type="ECO:0000313" key="5">
    <source>
        <dbReference type="Proteomes" id="UP001620626"/>
    </source>
</evidence>
<evidence type="ECO:0000256" key="1">
    <source>
        <dbReference type="SAM" id="MobiDB-lite"/>
    </source>
</evidence>
<dbReference type="EMBL" id="JBICBT010000795">
    <property type="protein sequence ID" value="KAL3100258.1"/>
    <property type="molecule type" value="Genomic_DNA"/>
</dbReference>
<name>A0ABD2KBM7_9BILA</name>
<feature type="signal peptide" evidence="2">
    <location>
        <begin position="1"/>
        <end position="23"/>
    </location>
</feature>
<dbReference type="SUPFAM" id="SSF47473">
    <property type="entry name" value="EF-hand"/>
    <property type="match status" value="1"/>
</dbReference>
<dbReference type="Gene3D" id="1.10.238.10">
    <property type="entry name" value="EF-hand"/>
    <property type="match status" value="1"/>
</dbReference>
<dbReference type="InterPro" id="IPR002048">
    <property type="entry name" value="EF_hand_dom"/>
</dbReference>
<dbReference type="InterPro" id="IPR011992">
    <property type="entry name" value="EF-hand-dom_pair"/>
</dbReference>
<dbReference type="Proteomes" id="UP001620626">
    <property type="component" value="Unassembled WGS sequence"/>
</dbReference>
<keyword evidence="2" id="KW-0732">Signal</keyword>
<keyword evidence="5" id="KW-1185">Reference proteome</keyword>
<evidence type="ECO:0000256" key="2">
    <source>
        <dbReference type="SAM" id="SignalP"/>
    </source>
</evidence>
<gene>
    <name evidence="4" type="ORF">niasHT_027722</name>
</gene>
<evidence type="ECO:0000313" key="4">
    <source>
        <dbReference type="EMBL" id="KAL3100258.1"/>
    </source>
</evidence>
<organism evidence="4 5">
    <name type="scientific">Heterodera trifolii</name>
    <dbReference type="NCBI Taxonomy" id="157864"/>
    <lineage>
        <taxon>Eukaryota</taxon>
        <taxon>Metazoa</taxon>
        <taxon>Ecdysozoa</taxon>
        <taxon>Nematoda</taxon>
        <taxon>Chromadorea</taxon>
        <taxon>Rhabditida</taxon>
        <taxon>Tylenchina</taxon>
        <taxon>Tylenchomorpha</taxon>
        <taxon>Tylenchoidea</taxon>
        <taxon>Heteroderidae</taxon>
        <taxon>Heteroderinae</taxon>
        <taxon>Heterodera</taxon>
    </lineage>
</organism>
<accession>A0ABD2KBM7</accession>
<dbReference type="AlphaFoldDB" id="A0ABD2KBM7"/>
<evidence type="ECO:0000259" key="3">
    <source>
        <dbReference type="PROSITE" id="PS50222"/>
    </source>
</evidence>
<proteinExistence type="predicted"/>
<feature type="region of interest" description="Disordered" evidence="1">
    <location>
        <begin position="153"/>
        <end position="178"/>
    </location>
</feature>
<protein>
    <recommendedName>
        <fullName evidence="3">EF-hand domain-containing protein</fullName>
    </recommendedName>
</protein>
<sequence>MYFIYTIFTICMIVHIFSEGTMGSRQQMKTEGVLLSDDKMREYLVLFRFFDYDKNGQLPHHEFKRSLWALGRLPFYDEQPKFERILDVVDPNRDGFVTRRAFMAYLVNEHMGQGTFETYQQLYEQRIEQLLRHMELHGDGVQHLVMPNCVSTTTSETATAPMTNDGTHKTDENEVPQQ</sequence>
<dbReference type="PROSITE" id="PS50222">
    <property type="entry name" value="EF_HAND_2"/>
    <property type="match status" value="1"/>
</dbReference>
<comment type="caution">
    <text evidence="4">The sequence shown here is derived from an EMBL/GenBank/DDBJ whole genome shotgun (WGS) entry which is preliminary data.</text>
</comment>
<dbReference type="SMART" id="SM00054">
    <property type="entry name" value="EFh"/>
    <property type="match status" value="2"/>
</dbReference>